<reference evidence="3" key="1">
    <citation type="journal article" date="2019" name="Int. J. Syst. Evol. Microbiol.">
        <title>The Global Catalogue of Microorganisms (GCM) 10K type strain sequencing project: providing services to taxonomists for standard genome sequencing and annotation.</title>
        <authorList>
            <consortium name="The Broad Institute Genomics Platform"/>
            <consortium name="The Broad Institute Genome Sequencing Center for Infectious Disease"/>
            <person name="Wu L."/>
            <person name="Ma J."/>
        </authorList>
    </citation>
    <scope>NUCLEOTIDE SEQUENCE [LARGE SCALE GENOMIC DNA]</scope>
    <source>
        <strain evidence="3">JCM 4866</strain>
    </source>
</reference>
<protein>
    <recommendedName>
        <fullName evidence="4">Secreted protein</fullName>
    </recommendedName>
</protein>
<dbReference type="RefSeq" id="WP_190051474.1">
    <property type="nucleotide sequence ID" value="NZ_BMWC01000005.1"/>
</dbReference>
<name>A0ABQ2X8I2_9ACTN</name>
<keyword evidence="1" id="KW-0732">Signal</keyword>
<evidence type="ECO:0000256" key="1">
    <source>
        <dbReference type="SAM" id="SignalP"/>
    </source>
</evidence>
<dbReference type="EMBL" id="BMWC01000005">
    <property type="protein sequence ID" value="GGX04808.1"/>
    <property type="molecule type" value="Genomic_DNA"/>
</dbReference>
<dbReference type="Proteomes" id="UP000617743">
    <property type="component" value="Unassembled WGS sequence"/>
</dbReference>
<sequence>MPKHVRASALTALTVAALAVGTVLTAPAVSAAPKAAAPKFLSASQLPPHPTSDWTAGPVTEGFPEALGFCVSTEGVPSYDYRHREFRTDLDTNAVQLTVVADTAALAKALAKHYDDLIRTCADRIEENDPDVEAEGRDYGSLPVEEGARVRGLHTETSWGATDINLLSVGRDGRTVTVVQWGQMGDFGDAPVAAFKKTTTTAVDKLH</sequence>
<accession>A0ABQ2X8I2</accession>
<evidence type="ECO:0000313" key="2">
    <source>
        <dbReference type="EMBL" id="GGX04808.1"/>
    </source>
</evidence>
<evidence type="ECO:0008006" key="4">
    <source>
        <dbReference type="Google" id="ProtNLM"/>
    </source>
</evidence>
<feature type="chain" id="PRO_5047362133" description="Secreted protein" evidence="1">
    <location>
        <begin position="32"/>
        <end position="207"/>
    </location>
</feature>
<evidence type="ECO:0000313" key="3">
    <source>
        <dbReference type="Proteomes" id="UP000617743"/>
    </source>
</evidence>
<feature type="signal peptide" evidence="1">
    <location>
        <begin position="1"/>
        <end position="31"/>
    </location>
</feature>
<comment type="caution">
    <text evidence="2">The sequence shown here is derived from an EMBL/GenBank/DDBJ whole genome shotgun (WGS) entry which is preliminary data.</text>
</comment>
<gene>
    <name evidence="2" type="ORF">GCM10010383_38430</name>
</gene>
<keyword evidence="3" id="KW-1185">Reference proteome</keyword>
<proteinExistence type="predicted"/>
<organism evidence="2 3">
    <name type="scientific">Streptomyces lomondensis</name>
    <dbReference type="NCBI Taxonomy" id="68229"/>
    <lineage>
        <taxon>Bacteria</taxon>
        <taxon>Bacillati</taxon>
        <taxon>Actinomycetota</taxon>
        <taxon>Actinomycetes</taxon>
        <taxon>Kitasatosporales</taxon>
        <taxon>Streptomycetaceae</taxon>
        <taxon>Streptomyces</taxon>
    </lineage>
</organism>